<keyword evidence="3" id="KW-0413">Isomerase</keyword>
<dbReference type="EC" id="5.1.3.10" evidence="3"/>
<name>A0A5C5WTU2_9BACT</name>
<dbReference type="EMBL" id="SJPI01000001">
    <property type="protein sequence ID" value="TWT53525.1"/>
    <property type="molecule type" value="Genomic_DNA"/>
</dbReference>
<dbReference type="SUPFAM" id="SSF51735">
    <property type="entry name" value="NAD(P)-binding Rossmann-fold domains"/>
    <property type="match status" value="1"/>
</dbReference>
<evidence type="ECO:0000259" key="2">
    <source>
        <dbReference type="Pfam" id="PF01370"/>
    </source>
</evidence>
<feature type="domain" description="NAD-dependent epimerase/dehydratase" evidence="2">
    <location>
        <begin position="16"/>
        <end position="241"/>
    </location>
</feature>
<reference evidence="3 4" key="1">
    <citation type="submission" date="2019-02" db="EMBL/GenBank/DDBJ databases">
        <title>Deep-cultivation of Planctomycetes and their phenomic and genomic characterization uncovers novel biology.</title>
        <authorList>
            <person name="Wiegand S."/>
            <person name="Jogler M."/>
            <person name="Boedeker C."/>
            <person name="Pinto D."/>
            <person name="Vollmers J."/>
            <person name="Rivas-Marin E."/>
            <person name="Kohn T."/>
            <person name="Peeters S.H."/>
            <person name="Heuer A."/>
            <person name="Rast P."/>
            <person name="Oberbeckmann S."/>
            <person name="Bunk B."/>
            <person name="Jeske O."/>
            <person name="Meyerdierks A."/>
            <person name="Storesund J.E."/>
            <person name="Kallscheuer N."/>
            <person name="Luecker S."/>
            <person name="Lage O.M."/>
            <person name="Pohl T."/>
            <person name="Merkel B.J."/>
            <person name="Hornburger P."/>
            <person name="Mueller R.-W."/>
            <person name="Bruemmer F."/>
            <person name="Labrenz M."/>
            <person name="Spormann A.M."/>
            <person name="Op Den Camp H."/>
            <person name="Overmann J."/>
            <person name="Amann R."/>
            <person name="Jetten M.S.M."/>
            <person name="Mascher T."/>
            <person name="Medema M.H."/>
            <person name="Devos D.P."/>
            <person name="Kaster A.-K."/>
            <person name="Ovreas L."/>
            <person name="Rohde M."/>
            <person name="Galperin M.Y."/>
            <person name="Jogler C."/>
        </authorList>
    </citation>
    <scope>NUCLEOTIDE SEQUENCE [LARGE SCALE GENOMIC DNA]</scope>
    <source>
        <strain evidence="3 4">Pla22</strain>
    </source>
</reference>
<dbReference type="InterPro" id="IPR036291">
    <property type="entry name" value="NAD(P)-bd_dom_sf"/>
</dbReference>
<gene>
    <name evidence="3" type="primary">rfbE_2</name>
    <name evidence="3" type="ORF">Pla22_11540</name>
</gene>
<proteinExistence type="inferred from homology"/>
<comment type="similarity">
    <text evidence="1">Belongs to the NAD(P)-dependent epimerase/dehydratase family.</text>
</comment>
<dbReference type="AlphaFoldDB" id="A0A5C5WTU2"/>
<evidence type="ECO:0000313" key="4">
    <source>
        <dbReference type="Proteomes" id="UP000316598"/>
    </source>
</evidence>
<comment type="caution">
    <text evidence="3">The sequence shown here is derived from an EMBL/GenBank/DDBJ whole genome shotgun (WGS) entry which is preliminary data.</text>
</comment>
<dbReference type="PANTHER" id="PTHR43000">
    <property type="entry name" value="DTDP-D-GLUCOSE 4,6-DEHYDRATASE-RELATED"/>
    <property type="match status" value="1"/>
</dbReference>
<dbReference type="Gene3D" id="3.40.50.720">
    <property type="entry name" value="NAD(P)-binding Rossmann-like Domain"/>
    <property type="match status" value="1"/>
</dbReference>
<evidence type="ECO:0000313" key="3">
    <source>
        <dbReference type="EMBL" id="TWT53525.1"/>
    </source>
</evidence>
<dbReference type="Proteomes" id="UP000316598">
    <property type="component" value="Unassembled WGS sequence"/>
</dbReference>
<organism evidence="3 4">
    <name type="scientific">Rubripirellula amarantea</name>
    <dbReference type="NCBI Taxonomy" id="2527999"/>
    <lineage>
        <taxon>Bacteria</taxon>
        <taxon>Pseudomonadati</taxon>
        <taxon>Planctomycetota</taxon>
        <taxon>Planctomycetia</taxon>
        <taxon>Pirellulales</taxon>
        <taxon>Pirellulaceae</taxon>
        <taxon>Rubripirellula</taxon>
    </lineage>
</organism>
<dbReference type="InterPro" id="IPR001509">
    <property type="entry name" value="Epimerase_deHydtase"/>
</dbReference>
<sequence>MDNLARPGSETNRRELVSKGIDVRHGDLRLASDLETIGPMDFVIDAAALPSVLAGVDGANSSLQLVQHNLLGTIHLLELCKRHHAGFLLLSTSRVYSIEALTSLSLDIQKDAFVVSDTTDPGLTDDGINENFSTAAPVSMYGATKIASETMALEYGLTYDFPVWINRCGVLAGAGQFGRADQGIFSFWLHSHLRRQPLKYLGFGGSGHQVRDCLNVRDLSQLVSTQIASGDRKNVPRTINVSGGQASAMSLKQLTQWCDDRFGKHAIQSSDEERPFDLPWVVLDSALANQHWNWKPEVSMNDTLEEIAVHAESNPGWLELSQ</sequence>
<protein>
    <submittedName>
        <fullName evidence="3">CDP-paratose 2-epimerase</fullName>
        <ecNumber evidence="3">5.1.3.10</ecNumber>
    </submittedName>
</protein>
<dbReference type="Pfam" id="PF01370">
    <property type="entry name" value="Epimerase"/>
    <property type="match status" value="1"/>
</dbReference>
<accession>A0A5C5WTU2</accession>
<keyword evidence="4" id="KW-1185">Reference proteome</keyword>
<evidence type="ECO:0000256" key="1">
    <source>
        <dbReference type="ARBA" id="ARBA00007637"/>
    </source>
</evidence>
<dbReference type="GO" id="GO:0047732">
    <property type="term" value="F:CDP-abequose epimerase activity"/>
    <property type="evidence" value="ECO:0007669"/>
    <property type="project" value="UniProtKB-EC"/>
</dbReference>